<dbReference type="InterPro" id="IPR036971">
    <property type="entry name" value="PDEase_catalytic_dom_sf"/>
</dbReference>
<name>A0A6P8NF83_9HYME</name>
<dbReference type="Proteomes" id="UP000515164">
    <property type="component" value="Unplaced"/>
</dbReference>
<dbReference type="Pfam" id="PF00233">
    <property type="entry name" value="PDEase_I"/>
    <property type="match status" value="1"/>
</dbReference>
<proteinExistence type="predicted"/>
<dbReference type="GO" id="GO:0046872">
    <property type="term" value="F:metal ion binding"/>
    <property type="evidence" value="ECO:0007669"/>
    <property type="project" value="UniProtKB-KW"/>
</dbReference>
<reference evidence="5" key="1">
    <citation type="submission" date="2025-08" db="UniProtKB">
        <authorList>
            <consortium name="RefSeq"/>
        </authorList>
    </citation>
    <scope>IDENTIFICATION</scope>
    <source>
        <tissue evidence="5">Muscle</tissue>
    </source>
</reference>
<evidence type="ECO:0000256" key="1">
    <source>
        <dbReference type="ARBA" id="ARBA00022723"/>
    </source>
</evidence>
<organism evidence="4 5">
    <name type="scientific">Bombus bifarius</name>
    <dbReference type="NCBI Taxonomy" id="103933"/>
    <lineage>
        <taxon>Eukaryota</taxon>
        <taxon>Metazoa</taxon>
        <taxon>Ecdysozoa</taxon>
        <taxon>Arthropoda</taxon>
        <taxon>Hexapoda</taxon>
        <taxon>Insecta</taxon>
        <taxon>Pterygota</taxon>
        <taxon>Neoptera</taxon>
        <taxon>Endopterygota</taxon>
        <taxon>Hymenoptera</taxon>
        <taxon>Apocrita</taxon>
        <taxon>Aculeata</taxon>
        <taxon>Apoidea</taxon>
        <taxon>Anthophila</taxon>
        <taxon>Apidae</taxon>
        <taxon>Bombus</taxon>
        <taxon>Pyrobombus</taxon>
    </lineage>
</organism>
<protein>
    <submittedName>
        <fullName evidence="5">cGMP-dependent 3',5'-cyclic phosphodiesterase-like</fullName>
    </submittedName>
</protein>
<accession>A0A6P8NF83</accession>
<dbReference type="PROSITE" id="PS51845">
    <property type="entry name" value="PDEASE_I_2"/>
    <property type="match status" value="1"/>
</dbReference>
<feature type="domain" description="PDEase" evidence="3">
    <location>
        <begin position="1"/>
        <end position="104"/>
    </location>
</feature>
<dbReference type="GO" id="GO:0007165">
    <property type="term" value="P:signal transduction"/>
    <property type="evidence" value="ECO:0007669"/>
    <property type="project" value="InterPro"/>
</dbReference>
<dbReference type="GeneID" id="117212517"/>
<dbReference type="InterPro" id="IPR002073">
    <property type="entry name" value="PDEase_catalytic_dom"/>
</dbReference>
<dbReference type="SUPFAM" id="SSF109604">
    <property type="entry name" value="HD-domain/PDEase-like"/>
    <property type="match status" value="1"/>
</dbReference>
<dbReference type="KEGG" id="bbif:117212517"/>
<dbReference type="RefSeq" id="XP_033313297.1">
    <property type="nucleotide sequence ID" value="XM_033457406.1"/>
</dbReference>
<keyword evidence="4" id="KW-1185">Reference proteome</keyword>
<dbReference type="PANTHER" id="PTHR11347">
    <property type="entry name" value="CYCLIC NUCLEOTIDE PHOSPHODIESTERASE"/>
    <property type="match status" value="1"/>
</dbReference>
<dbReference type="Gene3D" id="1.10.1300.10">
    <property type="entry name" value="3'5'-cyclic nucleotide phosphodiesterase, catalytic domain"/>
    <property type="match status" value="1"/>
</dbReference>
<keyword evidence="2" id="KW-0378">Hydrolase</keyword>
<gene>
    <name evidence="5" type="primary">LOC117212517</name>
</gene>
<feature type="non-terminal residue" evidence="5">
    <location>
        <position position="104"/>
    </location>
</feature>
<sequence length="104" mass="11817">MAHFGNLLIQNLNFINENYMTHLEALVFLVSYLCHDIDIDHRGSNNAFQTKRSTILASLCSSEGSVMERHHFAQTMCILNKEGCNIFENVNSDYFSICVEINVG</sequence>
<evidence type="ECO:0000256" key="2">
    <source>
        <dbReference type="ARBA" id="ARBA00022801"/>
    </source>
</evidence>
<evidence type="ECO:0000313" key="5">
    <source>
        <dbReference type="RefSeq" id="XP_033313297.1"/>
    </source>
</evidence>
<evidence type="ECO:0000313" key="4">
    <source>
        <dbReference type="Proteomes" id="UP000515164"/>
    </source>
</evidence>
<keyword evidence="1" id="KW-0479">Metal-binding</keyword>
<dbReference type="GO" id="GO:0004114">
    <property type="term" value="F:3',5'-cyclic-nucleotide phosphodiesterase activity"/>
    <property type="evidence" value="ECO:0007669"/>
    <property type="project" value="InterPro"/>
</dbReference>
<evidence type="ECO:0000259" key="3">
    <source>
        <dbReference type="PROSITE" id="PS51845"/>
    </source>
</evidence>
<dbReference type="AlphaFoldDB" id="A0A6P8NF83"/>